<dbReference type="SUPFAM" id="SSF55073">
    <property type="entry name" value="Nucleotide cyclase"/>
    <property type="match status" value="1"/>
</dbReference>
<protein>
    <submittedName>
        <fullName evidence="2">GGDEF domain-containing protein</fullName>
    </submittedName>
</protein>
<dbReference type="InterPro" id="IPR043128">
    <property type="entry name" value="Rev_trsase/Diguanyl_cyclase"/>
</dbReference>
<evidence type="ECO:0000313" key="3">
    <source>
        <dbReference type="Proteomes" id="UP001041814"/>
    </source>
</evidence>
<dbReference type="PANTHER" id="PTHR33121:SF70">
    <property type="entry name" value="SIGNALING PROTEIN YKOW"/>
    <property type="match status" value="1"/>
</dbReference>
<dbReference type="InterPro" id="IPR029787">
    <property type="entry name" value="Nucleotide_cyclase"/>
</dbReference>
<dbReference type="InterPro" id="IPR050706">
    <property type="entry name" value="Cyclic-di-GMP_PDE-like"/>
</dbReference>
<keyword evidence="3" id="KW-1185">Reference proteome</keyword>
<dbReference type="Pfam" id="PF00990">
    <property type="entry name" value="GGDEF"/>
    <property type="match status" value="1"/>
</dbReference>
<proteinExistence type="predicted"/>
<dbReference type="Proteomes" id="UP001041814">
    <property type="component" value="Unassembled WGS sequence"/>
</dbReference>
<gene>
    <name evidence="2" type="ORF">CKO43_08815</name>
</gene>
<accession>A0ABS1DUK4</accession>
<reference evidence="2" key="1">
    <citation type="submission" date="2017-08" db="EMBL/GenBank/DDBJ databases">
        <authorList>
            <person name="Imhoff J.F."/>
            <person name="Rahn T."/>
            <person name="Kuenzel S."/>
            <person name="Neulinger S.C."/>
        </authorList>
    </citation>
    <scope>NUCLEOTIDE SEQUENCE</scope>
    <source>
        <strain evidence="2">IM 151</strain>
    </source>
</reference>
<dbReference type="PANTHER" id="PTHR33121">
    <property type="entry name" value="CYCLIC DI-GMP PHOSPHODIESTERASE PDEF"/>
    <property type="match status" value="1"/>
</dbReference>
<dbReference type="EMBL" id="NRRU01000026">
    <property type="protein sequence ID" value="MBK1712880.1"/>
    <property type="molecule type" value="Genomic_DNA"/>
</dbReference>
<organism evidence="2 3">
    <name type="scientific">Rubrivivax gelatinosus</name>
    <name type="common">Rhodocyclus gelatinosus</name>
    <name type="synonym">Rhodopseudomonas gelatinosa</name>
    <dbReference type="NCBI Taxonomy" id="28068"/>
    <lineage>
        <taxon>Bacteria</taxon>
        <taxon>Pseudomonadati</taxon>
        <taxon>Pseudomonadota</taxon>
        <taxon>Betaproteobacteria</taxon>
        <taxon>Burkholderiales</taxon>
        <taxon>Sphaerotilaceae</taxon>
        <taxon>Rubrivivax</taxon>
    </lineage>
</organism>
<evidence type="ECO:0000313" key="2">
    <source>
        <dbReference type="EMBL" id="MBK1712880.1"/>
    </source>
</evidence>
<reference evidence="2" key="2">
    <citation type="journal article" date="2020" name="Microorganisms">
        <title>Osmotic Adaptation and Compatible Solute Biosynthesis of Phototrophic Bacteria as Revealed from Genome Analyses.</title>
        <authorList>
            <person name="Imhoff J.F."/>
            <person name="Rahn T."/>
            <person name="Kunzel S."/>
            <person name="Keller A."/>
            <person name="Neulinger S.C."/>
        </authorList>
    </citation>
    <scope>NUCLEOTIDE SEQUENCE</scope>
    <source>
        <strain evidence="2">IM 151</strain>
    </source>
</reference>
<evidence type="ECO:0000259" key="1">
    <source>
        <dbReference type="PROSITE" id="PS50887"/>
    </source>
</evidence>
<sequence>MLCLGDDAPDLLACPYGPFVVERCASPDEAAARLREASHDALLLVTLAPAELPDWPALAQAVLDTAVVVVAPAVLPAAAVELLQFGVQDVLADVADAPRALRLAIERRRQLAAARKGYSTDLPTGLPNHSQLLEHMTHLLALREREPAPMAMIVLRVDGLATVAETLGQESADVLRRKAAVRLRAALRASDVVASIGHDAFAVLLAWIDSPADGERVMDKLAAILSQPFSVAGRAQRLLPHAGLASYPEHGKNAEALLRRALGVALQFTPVGREAALPADRGLAAAANDEEA</sequence>
<dbReference type="Gene3D" id="3.30.70.270">
    <property type="match status" value="1"/>
</dbReference>
<dbReference type="PROSITE" id="PS50887">
    <property type="entry name" value="GGDEF"/>
    <property type="match status" value="1"/>
</dbReference>
<dbReference type="CDD" id="cd01949">
    <property type="entry name" value="GGDEF"/>
    <property type="match status" value="1"/>
</dbReference>
<comment type="caution">
    <text evidence="2">The sequence shown here is derived from an EMBL/GenBank/DDBJ whole genome shotgun (WGS) entry which is preliminary data.</text>
</comment>
<dbReference type="InterPro" id="IPR000160">
    <property type="entry name" value="GGDEF_dom"/>
</dbReference>
<name>A0ABS1DUK4_RUBGE</name>
<dbReference type="SMART" id="SM00267">
    <property type="entry name" value="GGDEF"/>
    <property type="match status" value="1"/>
</dbReference>
<feature type="domain" description="GGDEF" evidence="1">
    <location>
        <begin position="148"/>
        <end position="281"/>
    </location>
</feature>
<dbReference type="NCBIfam" id="TIGR00254">
    <property type="entry name" value="GGDEF"/>
    <property type="match status" value="1"/>
</dbReference>